<protein>
    <submittedName>
        <fullName evidence="3">Uncharacterized protein</fullName>
    </submittedName>
</protein>
<gene>
    <name evidence="3" type="ORF">WN50_11725</name>
</gene>
<dbReference type="RefSeq" id="WP_046278724.1">
    <property type="nucleotide sequence ID" value="NZ_LATL02000214.1"/>
</dbReference>
<keyword evidence="2" id="KW-0472">Membrane</keyword>
<evidence type="ECO:0000256" key="2">
    <source>
        <dbReference type="SAM" id="Phobius"/>
    </source>
</evidence>
<name>A0A0F5YGY4_9CYAN</name>
<feature type="transmembrane region" description="Helical" evidence="2">
    <location>
        <begin position="73"/>
        <end position="93"/>
    </location>
</feature>
<sequence length="124" mass="14055">MNDKSRSSYSVYAQIMQWERAKRLAEYQEEEELERFLTTSKLSPPAKKTTTLSRISKPKSSLTPVKNTSQAKISAGIILILGWLMGIVTYWGFTLVTANFTAQTEQESSVLLQSSSLIPRQFFL</sequence>
<reference evidence="3 4" key="1">
    <citation type="submission" date="2015-06" db="EMBL/GenBank/DDBJ databases">
        <title>Draft genome assembly of filamentous brackish cyanobacterium Limnoraphis robusta strain CS-951.</title>
        <authorList>
            <person name="Willis A."/>
            <person name="Parks M."/>
            <person name="Burford M.A."/>
        </authorList>
    </citation>
    <scope>NUCLEOTIDE SEQUENCE [LARGE SCALE GENOMIC DNA]</scope>
    <source>
        <strain evidence="3 4">CS-951</strain>
    </source>
</reference>
<dbReference type="AlphaFoldDB" id="A0A0F5YGY4"/>
<proteinExistence type="predicted"/>
<feature type="region of interest" description="Disordered" evidence="1">
    <location>
        <begin position="43"/>
        <end position="64"/>
    </location>
</feature>
<accession>A0A0F5YGY4</accession>
<evidence type="ECO:0000313" key="4">
    <source>
        <dbReference type="Proteomes" id="UP000033607"/>
    </source>
</evidence>
<organism evidence="3 4">
    <name type="scientific">Limnoraphis robusta CS-951</name>
    <dbReference type="NCBI Taxonomy" id="1637645"/>
    <lineage>
        <taxon>Bacteria</taxon>
        <taxon>Bacillati</taxon>
        <taxon>Cyanobacteriota</taxon>
        <taxon>Cyanophyceae</taxon>
        <taxon>Oscillatoriophycideae</taxon>
        <taxon>Oscillatoriales</taxon>
        <taxon>Sirenicapillariaceae</taxon>
        <taxon>Limnoraphis</taxon>
    </lineage>
</organism>
<evidence type="ECO:0000313" key="3">
    <source>
        <dbReference type="EMBL" id="KKD37917.1"/>
    </source>
</evidence>
<dbReference type="EMBL" id="LATL02000214">
    <property type="protein sequence ID" value="KKD37917.1"/>
    <property type="molecule type" value="Genomic_DNA"/>
</dbReference>
<keyword evidence="2" id="KW-0812">Transmembrane</keyword>
<dbReference type="Proteomes" id="UP000033607">
    <property type="component" value="Unassembled WGS sequence"/>
</dbReference>
<comment type="caution">
    <text evidence="3">The sequence shown here is derived from an EMBL/GenBank/DDBJ whole genome shotgun (WGS) entry which is preliminary data.</text>
</comment>
<keyword evidence="2" id="KW-1133">Transmembrane helix</keyword>
<evidence type="ECO:0000256" key="1">
    <source>
        <dbReference type="SAM" id="MobiDB-lite"/>
    </source>
</evidence>